<evidence type="ECO:0000259" key="3">
    <source>
        <dbReference type="PROSITE" id="PS50213"/>
    </source>
</evidence>
<dbReference type="InterPro" id="IPR050904">
    <property type="entry name" value="Adhesion/Biosynth-related"/>
</dbReference>
<feature type="region of interest" description="Disordered" evidence="1">
    <location>
        <begin position="317"/>
        <end position="369"/>
    </location>
</feature>
<dbReference type="RefSeq" id="XP_070902672.1">
    <property type="nucleotide sequence ID" value="XM_071044665.1"/>
</dbReference>
<dbReference type="SUPFAM" id="SSF82153">
    <property type="entry name" value="FAS1 domain"/>
    <property type="match status" value="1"/>
</dbReference>
<evidence type="ECO:0000313" key="4">
    <source>
        <dbReference type="EMBL" id="KAL2856808.1"/>
    </source>
</evidence>
<dbReference type="PROSITE" id="PS50213">
    <property type="entry name" value="FAS1"/>
    <property type="match status" value="1"/>
</dbReference>
<dbReference type="InterPro" id="IPR036378">
    <property type="entry name" value="FAS1_dom_sf"/>
</dbReference>
<dbReference type="PANTHER" id="PTHR10900">
    <property type="entry name" value="PERIOSTIN-RELATED"/>
    <property type="match status" value="1"/>
</dbReference>
<dbReference type="Proteomes" id="UP001610444">
    <property type="component" value="Unassembled WGS sequence"/>
</dbReference>
<keyword evidence="2" id="KW-0732">Signal</keyword>
<feature type="region of interest" description="Disordered" evidence="1">
    <location>
        <begin position="25"/>
        <end position="50"/>
    </location>
</feature>
<sequence>MQLLTLTSFLFGLLLFVSPALAQDTTSSEEEETPTSTGTAPTSSPTLSSLADTATEHGAGRFGQLFVNNLAGNAPRARTVFAPPDDSFRHRLIRQADDTAQYLYQGSDQLLTAADLRGFTGSLIGTLGSESTLGGRGQAVLSQGQRASGGACNGTSPIELFSGLGNSITILEEDIEFEGGILHIVSGQFTQPSPLIESLRAVSETTTLASYISGHASLESSNSITVFAPSNAALASIYGSDTTISESEATALVDSHVVLNLAAYSPFLVNGARFRTIDGVDVVVNTRPDGSIVLNDDINVIKTDIVVQNGVVHIIDRPISPGSDTETQTTGTDTGTETGGETSPDGPNQSDTDTGTIFTGVSPHRPDMDRRSVLGPLAAIVGGARLWY</sequence>
<feature type="domain" description="FAS1" evidence="3">
    <location>
        <begin position="192"/>
        <end position="319"/>
    </location>
</feature>
<dbReference type="EMBL" id="JBFXLR010000007">
    <property type="protein sequence ID" value="KAL2856808.1"/>
    <property type="molecule type" value="Genomic_DNA"/>
</dbReference>
<dbReference type="Gene3D" id="2.30.180.10">
    <property type="entry name" value="FAS1 domain"/>
    <property type="match status" value="2"/>
</dbReference>
<evidence type="ECO:0000256" key="2">
    <source>
        <dbReference type="SAM" id="SignalP"/>
    </source>
</evidence>
<gene>
    <name evidence="4" type="ORF">BJX68DRAFT_263342</name>
</gene>
<dbReference type="GeneID" id="98159829"/>
<feature type="signal peptide" evidence="2">
    <location>
        <begin position="1"/>
        <end position="22"/>
    </location>
</feature>
<proteinExistence type="predicted"/>
<accession>A0ABR4KX03</accession>
<dbReference type="InterPro" id="IPR000782">
    <property type="entry name" value="FAS1_domain"/>
</dbReference>
<protein>
    <submittedName>
        <fullName evidence="4">FAS1 domain-containing protein</fullName>
    </submittedName>
</protein>
<dbReference type="Pfam" id="PF02469">
    <property type="entry name" value="Fasciclin"/>
    <property type="match status" value="1"/>
</dbReference>
<feature type="compositionally biased region" description="Polar residues" evidence="1">
    <location>
        <begin position="348"/>
        <end position="359"/>
    </location>
</feature>
<feature type="compositionally biased region" description="Low complexity" evidence="1">
    <location>
        <begin position="34"/>
        <end position="50"/>
    </location>
</feature>
<feature type="compositionally biased region" description="Low complexity" evidence="1">
    <location>
        <begin position="321"/>
        <end position="347"/>
    </location>
</feature>
<keyword evidence="5" id="KW-1185">Reference proteome</keyword>
<feature type="chain" id="PRO_5046656406" evidence="2">
    <location>
        <begin position="23"/>
        <end position="388"/>
    </location>
</feature>
<organism evidence="4 5">
    <name type="scientific">Aspergillus pseudodeflectus</name>
    <dbReference type="NCBI Taxonomy" id="176178"/>
    <lineage>
        <taxon>Eukaryota</taxon>
        <taxon>Fungi</taxon>
        <taxon>Dikarya</taxon>
        <taxon>Ascomycota</taxon>
        <taxon>Pezizomycotina</taxon>
        <taxon>Eurotiomycetes</taxon>
        <taxon>Eurotiomycetidae</taxon>
        <taxon>Eurotiales</taxon>
        <taxon>Aspergillaceae</taxon>
        <taxon>Aspergillus</taxon>
        <taxon>Aspergillus subgen. Nidulantes</taxon>
    </lineage>
</organism>
<comment type="caution">
    <text evidence="4">The sequence shown here is derived from an EMBL/GenBank/DDBJ whole genome shotgun (WGS) entry which is preliminary data.</text>
</comment>
<name>A0ABR4KX03_9EURO</name>
<evidence type="ECO:0000256" key="1">
    <source>
        <dbReference type="SAM" id="MobiDB-lite"/>
    </source>
</evidence>
<evidence type="ECO:0000313" key="5">
    <source>
        <dbReference type="Proteomes" id="UP001610444"/>
    </source>
</evidence>
<dbReference type="PANTHER" id="PTHR10900:SF77">
    <property type="entry name" value="FI19380P1"/>
    <property type="match status" value="1"/>
</dbReference>
<reference evidence="4 5" key="1">
    <citation type="submission" date="2024-07" db="EMBL/GenBank/DDBJ databases">
        <title>Section-level genome sequencing and comparative genomics of Aspergillus sections Usti and Cavernicolus.</title>
        <authorList>
            <consortium name="Lawrence Berkeley National Laboratory"/>
            <person name="Nybo J.L."/>
            <person name="Vesth T.C."/>
            <person name="Theobald S."/>
            <person name="Frisvad J.C."/>
            <person name="Larsen T.O."/>
            <person name="Kjaerboelling I."/>
            <person name="Rothschild-Mancinelli K."/>
            <person name="Lyhne E.K."/>
            <person name="Kogle M.E."/>
            <person name="Barry K."/>
            <person name="Clum A."/>
            <person name="Na H."/>
            <person name="Ledsgaard L."/>
            <person name="Lin J."/>
            <person name="Lipzen A."/>
            <person name="Kuo A."/>
            <person name="Riley R."/>
            <person name="Mondo S."/>
            <person name="LaButti K."/>
            <person name="Haridas S."/>
            <person name="Pangalinan J."/>
            <person name="Salamov A.A."/>
            <person name="Simmons B.A."/>
            <person name="Magnuson J.K."/>
            <person name="Chen J."/>
            <person name="Drula E."/>
            <person name="Henrissat B."/>
            <person name="Wiebenga A."/>
            <person name="Lubbers R.J."/>
            <person name="Gomes A.C."/>
            <person name="Macurrencykelacurrency M.R."/>
            <person name="Stajich J."/>
            <person name="Grigoriev I.V."/>
            <person name="Mortensen U.H."/>
            <person name="De vries R.P."/>
            <person name="Baker S.E."/>
            <person name="Andersen M.R."/>
        </authorList>
    </citation>
    <scope>NUCLEOTIDE SEQUENCE [LARGE SCALE GENOMIC DNA]</scope>
    <source>
        <strain evidence="4 5">CBS 756.74</strain>
    </source>
</reference>
<dbReference type="SMART" id="SM00554">
    <property type="entry name" value="FAS1"/>
    <property type="match status" value="2"/>
</dbReference>